<dbReference type="Pfam" id="PF02597">
    <property type="entry name" value="ThiS"/>
    <property type="match status" value="1"/>
</dbReference>
<dbReference type="EMBL" id="BNAL01000021">
    <property type="protein sequence ID" value="GHG05516.1"/>
    <property type="molecule type" value="Genomic_DNA"/>
</dbReference>
<evidence type="ECO:0000313" key="1">
    <source>
        <dbReference type="EMBL" id="GHG05516.1"/>
    </source>
</evidence>
<accession>A0ABQ3KA24</accession>
<proteinExistence type="predicted"/>
<keyword evidence="2" id="KW-1185">Reference proteome</keyword>
<evidence type="ECO:0000313" key="2">
    <source>
        <dbReference type="Proteomes" id="UP000632154"/>
    </source>
</evidence>
<dbReference type="SUPFAM" id="SSF54285">
    <property type="entry name" value="MoaD/ThiS"/>
    <property type="match status" value="1"/>
</dbReference>
<protein>
    <recommendedName>
        <fullName evidence="3">Thiamine biosynthesis protein ThiS</fullName>
    </recommendedName>
</protein>
<dbReference type="PANTHER" id="PTHR34472">
    <property type="entry name" value="SULFUR CARRIER PROTEIN THIS"/>
    <property type="match status" value="1"/>
</dbReference>
<dbReference type="InterPro" id="IPR016155">
    <property type="entry name" value="Mopterin_synth/thiamin_S_b"/>
</dbReference>
<dbReference type="Gene3D" id="3.10.20.30">
    <property type="match status" value="1"/>
</dbReference>
<dbReference type="InterPro" id="IPR010035">
    <property type="entry name" value="Thi_S"/>
</dbReference>
<dbReference type="InterPro" id="IPR012675">
    <property type="entry name" value="Beta-grasp_dom_sf"/>
</dbReference>
<dbReference type="NCBIfam" id="TIGR01683">
    <property type="entry name" value="thiS"/>
    <property type="match status" value="1"/>
</dbReference>
<dbReference type="PANTHER" id="PTHR34472:SF1">
    <property type="entry name" value="SULFUR CARRIER PROTEIN THIS"/>
    <property type="match status" value="1"/>
</dbReference>
<comment type="caution">
    <text evidence="1">The sequence shown here is derived from an EMBL/GenBank/DDBJ whole genome shotgun (WGS) entry which is preliminary data.</text>
</comment>
<reference evidence="2" key="1">
    <citation type="journal article" date="2019" name="Int. J. Syst. Evol. Microbiol.">
        <title>The Global Catalogue of Microorganisms (GCM) 10K type strain sequencing project: providing services to taxonomists for standard genome sequencing and annotation.</title>
        <authorList>
            <consortium name="The Broad Institute Genomics Platform"/>
            <consortium name="The Broad Institute Genome Sequencing Center for Infectious Disease"/>
            <person name="Wu L."/>
            <person name="Ma J."/>
        </authorList>
    </citation>
    <scope>NUCLEOTIDE SEQUENCE [LARGE SCALE GENOMIC DNA]</scope>
    <source>
        <strain evidence="2">CGMCC 1.18439</strain>
    </source>
</reference>
<dbReference type="Proteomes" id="UP000632154">
    <property type="component" value="Unassembled WGS sequence"/>
</dbReference>
<dbReference type="InterPro" id="IPR003749">
    <property type="entry name" value="ThiS/MoaD-like"/>
</dbReference>
<dbReference type="RefSeq" id="WP_189643321.1">
    <property type="nucleotide sequence ID" value="NZ_BNAL01000021.1"/>
</dbReference>
<sequence length="74" mass="7783">MTDNLPPQATFTLNGEAYPLTPGLTLLALVHSLELDPARVAAAVNDDFYAAGQLSDRPLCPGDVVDVVRMMVGG</sequence>
<dbReference type="CDD" id="cd00565">
    <property type="entry name" value="Ubl_ThiS"/>
    <property type="match status" value="1"/>
</dbReference>
<name>A0ABQ3KA24_9DEIO</name>
<gene>
    <name evidence="1" type="ORF">GCM10017783_17630</name>
</gene>
<organism evidence="1 2">
    <name type="scientific">Deinococcus piscis</name>
    <dbReference type="NCBI Taxonomy" id="394230"/>
    <lineage>
        <taxon>Bacteria</taxon>
        <taxon>Thermotogati</taxon>
        <taxon>Deinococcota</taxon>
        <taxon>Deinococci</taxon>
        <taxon>Deinococcales</taxon>
        <taxon>Deinococcaceae</taxon>
        <taxon>Deinococcus</taxon>
    </lineage>
</organism>
<evidence type="ECO:0008006" key="3">
    <source>
        <dbReference type="Google" id="ProtNLM"/>
    </source>
</evidence>